<keyword evidence="3" id="KW-1185">Reference proteome</keyword>
<sequence>MPLSKEVRRLERSWQNETAWPKRLDWVEIENIRGWNGQRIRFPFPIVAIAGENGSGKSTIIQACAAAYQKQQSKGSVKQKGTKYASDFFPNTFWDQITDASVRFGYTEGKVSKEGSIRKHTERWKGNVERPIRPVQFLDLSRIVPIGGRVGYAKIAKSAHIEASAQMFDESRLGRLSNILGHRYDQAKMALADTDPDRPIPVLRRASAGYSGYHQGQGETTIAELIQTDLPKYSLVLIDEIESSLHPRAQRRLIRDLATVCRERELQIILTTHSPYILEELPKEARLQIFEQDGTRQAMIGVSPEFALSRMDDVQHPECELYVEDEAAKTLVTEMLSQRDPDLSARVTVIPYGAASVGYQLGQMVAKKRFPRPVGVFLDGDCAVGEGCCVLPGDDAPERVIFEDLARIGWGDLWIRLIRDTSVVSDACNASLPLSDHHDWIPEAAKRLMIGGNILWHAMCAEWVKRCLKKDDYQRIKGYVDDRLSDYA</sequence>
<accession>A0A840AI26</accession>
<dbReference type="RefSeq" id="WP_183396902.1">
    <property type="nucleotide sequence ID" value="NZ_JACIDS010000001.1"/>
</dbReference>
<dbReference type="GO" id="GO:0006302">
    <property type="term" value="P:double-strand break repair"/>
    <property type="evidence" value="ECO:0007669"/>
    <property type="project" value="InterPro"/>
</dbReference>
<dbReference type="InterPro" id="IPR027417">
    <property type="entry name" value="P-loop_NTPase"/>
</dbReference>
<dbReference type="EMBL" id="JACIDS010000001">
    <property type="protein sequence ID" value="MBB3929222.1"/>
    <property type="molecule type" value="Genomic_DNA"/>
</dbReference>
<evidence type="ECO:0000259" key="1">
    <source>
        <dbReference type="SMART" id="SM00382"/>
    </source>
</evidence>
<organism evidence="2 3">
    <name type="scientific">Kaistia hirudinis</name>
    <dbReference type="NCBI Taxonomy" id="1293440"/>
    <lineage>
        <taxon>Bacteria</taxon>
        <taxon>Pseudomonadati</taxon>
        <taxon>Pseudomonadota</taxon>
        <taxon>Alphaproteobacteria</taxon>
        <taxon>Hyphomicrobiales</taxon>
        <taxon>Kaistiaceae</taxon>
        <taxon>Kaistia</taxon>
    </lineage>
</organism>
<dbReference type="Gene3D" id="3.40.50.300">
    <property type="entry name" value="P-loop containing nucleotide triphosphate hydrolases"/>
    <property type="match status" value="2"/>
</dbReference>
<dbReference type="SMART" id="SM00382">
    <property type="entry name" value="AAA"/>
    <property type="match status" value="1"/>
</dbReference>
<protein>
    <submittedName>
        <fullName evidence="2">Putative ATPase</fullName>
    </submittedName>
</protein>
<evidence type="ECO:0000313" key="3">
    <source>
        <dbReference type="Proteomes" id="UP000553963"/>
    </source>
</evidence>
<name>A0A840AI26_9HYPH</name>
<dbReference type="Pfam" id="PF13476">
    <property type="entry name" value="AAA_23"/>
    <property type="match status" value="1"/>
</dbReference>
<dbReference type="PANTHER" id="PTHR43581:SF2">
    <property type="entry name" value="EXCINUCLEASE ATPASE SUBUNIT"/>
    <property type="match status" value="1"/>
</dbReference>
<gene>
    <name evidence="2" type="ORF">GGR25_000241</name>
</gene>
<feature type="domain" description="AAA+ ATPase" evidence="1">
    <location>
        <begin position="43"/>
        <end position="295"/>
    </location>
</feature>
<reference evidence="2 3" key="1">
    <citation type="submission" date="2020-08" db="EMBL/GenBank/DDBJ databases">
        <title>Genomic Encyclopedia of Type Strains, Phase IV (KMG-IV): sequencing the most valuable type-strain genomes for metagenomic binning, comparative biology and taxonomic classification.</title>
        <authorList>
            <person name="Goeker M."/>
        </authorList>
    </citation>
    <scope>NUCLEOTIDE SEQUENCE [LARGE SCALE GENOMIC DNA]</scope>
    <source>
        <strain evidence="2 3">DSM 25966</strain>
    </source>
</reference>
<comment type="caution">
    <text evidence="2">The sequence shown here is derived from an EMBL/GenBank/DDBJ whole genome shotgun (WGS) entry which is preliminary data.</text>
</comment>
<dbReference type="InterPro" id="IPR038729">
    <property type="entry name" value="Rad50/SbcC_AAA"/>
</dbReference>
<dbReference type="PANTHER" id="PTHR43581">
    <property type="entry name" value="ATP/GTP PHOSPHATASE"/>
    <property type="match status" value="1"/>
</dbReference>
<dbReference type="AlphaFoldDB" id="A0A840AI26"/>
<dbReference type="Proteomes" id="UP000553963">
    <property type="component" value="Unassembled WGS sequence"/>
</dbReference>
<proteinExistence type="predicted"/>
<dbReference type="InterPro" id="IPR051396">
    <property type="entry name" value="Bact_Antivir_Def_Nuclease"/>
</dbReference>
<dbReference type="GO" id="GO:0005524">
    <property type="term" value="F:ATP binding"/>
    <property type="evidence" value="ECO:0007669"/>
    <property type="project" value="InterPro"/>
</dbReference>
<dbReference type="Pfam" id="PF13304">
    <property type="entry name" value="AAA_21"/>
    <property type="match status" value="1"/>
</dbReference>
<evidence type="ECO:0000313" key="2">
    <source>
        <dbReference type="EMBL" id="MBB3929222.1"/>
    </source>
</evidence>
<dbReference type="SUPFAM" id="SSF52540">
    <property type="entry name" value="P-loop containing nucleoside triphosphate hydrolases"/>
    <property type="match status" value="1"/>
</dbReference>
<dbReference type="InterPro" id="IPR003593">
    <property type="entry name" value="AAA+_ATPase"/>
</dbReference>
<dbReference type="InterPro" id="IPR003959">
    <property type="entry name" value="ATPase_AAA_core"/>
</dbReference>
<dbReference type="GO" id="GO:0016887">
    <property type="term" value="F:ATP hydrolysis activity"/>
    <property type="evidence" value="ECO:0007669"/>
    <property type="project" value="InterPro"/>
</dbReference>